<proteinExistence type="predicted"/>
<sequence length="112" mass="12015">MRVFIADHNHAGWVRGGRRTAQADRDMEVSLQILGPACEKLGYQKDRNRGVTAFYASAPAAGPVCIDGFESNSTARVRRRSIPPPGPIPAVTGLHTATRAHSPHTPLSESTA</sequence>
<evidence type="ECO:0000256" key="1">
    <source>
        <dbReference type="SAM" id="MobiDB-lite"/>
    </source>
</evidence>
<reference evidence="2 3" key="1">
    <citation type="submission" date="2021-08" db="EMBL/GenBank/DDBJ databases">
        <authorList>
            <person name="Peeters C."/>
        </authorList>
    </citation>
    <scope>NUCLEOTIDE SEQUENCE [LARGE SCALE GENOMIC DNA]</scope>
    <source>
        <strain evidence="2 3">LMG 23994</strain>
    </source>
</reference>
<dbReference type="EMBL" id="CAJZAF010000003">
    <property type="protein sequence ID" value="CAG9166396.1"/>
    <property type="molecule type" value="Genomic_DNA"/>
</dbReference>
<evidence type="ECO:0000313" key="2">
    <source>
        <dbReference type="EMBL" id="CAG9166396.1"/>
    </source>
</evidence>
<protein>
    <submittedName>
        <fullName evidence="2">Uncharacterized protein</fullName>
    </submittedName>
</protein>
<gene>
    <name evidence="2" type="ORF">LMG23994_00976</name>
</gene>
<comment type="caution">
    <text evidence="2">The sequence shown here is derived from an EMBL/GenBank/DDBJ whole genome shotgun (WGS) entry which is preliminary data.</text>
</comment>
<evidence type="ECO:0000313" key="3">
    <source>
        <dbReference type="Proteomes" id="UP000701702"/>
    </source>
</evidence>
<accession>A0ABM8WGE2</accession>
<name>A0ABM8WGE2_9BURK</name>
<feature type="region of interest" description="Disordered" evidence="1">
    <location>
        <begin position="76"/>
        <end position="112"/>
    </location>
</feature>
<organism evidence="2 3">
    <name type="scientific">Cupriavidus pinatubonensis</name>
    <dbReference type="NCBI Taxonomy" id="248026"/>
    <lineage>
        <taxon>Bacteria</taxon>
        <taxon>Pseudomonadati</taxon>
        <taxon>Pseudomonadota</taxon>
        <taxon>Betaproteobacteria</taxon>
        <taxon>Burkholderiales</taxon>
        <taxon>Burkholderiaceae</taxon>
        <taxon>Cupriavidus</taxon>
    </lineage>
</organism>
<dbReference type="Proteomes" id="UP000701702">
    <property type="component" value="Unassembled WGS sequence"/>
</dbReference>
<keyword evidence="3" id="KW-1185">Reference proteome</keyword>